<dbReference type="AlphaFoldDB" id="A0AAD5JAX9"/>
<dbReference type="SMART" id="SM00575">
    <property type="entry name" value="ZnF_PMZ"/>
    <property type="match status" value="1"/>
</dbReference>
<comment type="caution">
    <text evidence="6">The sequence shown here is derived from an EMBL/GenBank/DDBJ whole genome shotgun (WGS) entry which is preliminary data.</text>
</comment>
<sequence>MYGMMSTQIAKSMNSILLDLWKLPIAALVEQIRDMMQNWFHNRRTIANRLRSDLTPTIDNHILKGVEPSYKCIIHPISYHKYNITENQNNSIVDIQAKTCGCRKWDREKLPCKHALAYARYVIKVYIHRFVIYHI</sequence>
<dbReference type="PANTHER" id="PTHR31973">
    <property type="entry name" value="POLYPROTEIN, PUTATIVE-RELATED"/>
    <property type="match status" value="1"/>
</dbReference>
<dbReference type="PANTHER" id="PTHR31973:SF187">
    <property type="entry name" value="MUTATOR TRANSPOSASE MUDRA PROTEIN"/>
    <property type="match status" value="1"/>
</dbReference>
<keyword evidence="3" id="KW-0862">Zinc</keyword>
<dbReference type="EMBL" id="JAJSOW010000004">
    <property type="protein sequence ID" value="KAI9191981.1"/>
    <property type="molecule type" value="Genomic_DNA"/>
</dbReference>
<dbReference type="Pfam" id="PF04434">
    <property type="entry name" value="SWIM"/>
    <property type="match status" value="1"/>
</dbReference>
<reference evidence="6" key="1">
    <citation type="journal article" date="2022" name="Plant J.">
        <title>Strategies of tolerance reflected in two North American maple genomes.</title>
        <authorList>
            <person name="McEvoy S.L."/>
            <person name="Sezen U.U."/>
            <person name="Trouern-Trend A."/>
            <person name="McMahon S.M."/>
            <person name="Schaberg P.G."/>
            <person name="Yang J."/>
            <person name="Wegrzyn J.L."/>
            <person name="Swenson N.G."/>
        </authorList>
    </citation>
    <scope>NUCLEOTIDE SEQUENCE</scope>
    <source>
        <strain evidence="6">91603</strain>
    </source>
</reference>
<feature type="domain" description="SWIM-type" evidence="5">
    <location>
        <begin position="82"/>
        <end position="123"/>
    </location>
</feature>
<dbReference type="InterPro" id="IPR006564">
    <property type="entry name" value="Znf_PMZ"/>
</dbReference>
<keyword evidence="2 4" id="KW-0863">Zinc-finger</keyword>
<dbReference type="Proteomes" id="UP001064489">
    <property type="component" value="Chromosome 6"/>
</dbReference>
<dbReference type="GO" id="GO:0008270">
    <property type="term" value="F:zinc ion binding"/>
    <property type="evidence" value="ECO:0007669"/>
    <property type="project" value="UniProtKB-KW"/>
</dbReference>
<evidence type="ECO:0000313" key="6">
    <source>
        <dbReference type="EMBL" id="KAI9191981.1"/>
    </source>
</evidence>
<evidence type="ECO:0000256" key="3">
    <source>
        <dbReference type="ARBA" id="ARBA00022833"/>
    </source>
</evidence>
<evidence type="ECO:0000256" key="1">
    <source>
        <dbReference type="ARBA" id="ARBA00022723"/>
    </source>
</evidence>
<evidence type="ECO:0000313" key="7">
    <source>
        <dbReference type="Proteomes" id="UP001064489"/>
    </source>
</evidence>
<accession>A0AAD5JAX9</accession>
<organism evidence="6 7">
    <name type="scientific">Acer negundo</name>
    <name type="common">Box elder</name>
    <dbReference type="NCBI Taxonomy" id="4023"/>
    <lineage>
        <taxon>Eukaryota</taxon>
        <taxon>Viridiplantae</taxon>
        <taxon>Streptophyta</taxon>
        <taxon>Embryophyta</taxon>
        <taxon>Tracheophyta</taxon>
        <taxon>Spermatophyta</taxon>
        <taxon>Magnoliopsida</taxon>
        <taxon>eudicotyledons</taxon>
        <taxon>Gunneridae</taxon>
        <taxon>Pentapetalae</taxon>
        <taxon>rosids</taxon>
        <taxon>malvids</taxon>
        <taxon>Sapindales</taxon>
        <taxon>Sapindaceae</taxon>
        <taxon>Hippocastanoideae</taxon>
        <taxon>Acereae</taxon>
        <taxon>Acer</taxon>
    </lineage>
</organism>
<evidence type="ECO:0000256" key="4">
    <source>
        <dbReference type="PROSITE-ProRule" id="PRU00325"/>
    </source>
</evidence>
<keyword evidence="7" id="KW-1185">Reference proteome</keyword>
<gene>
    <name evidence="6" type="ORF">LWI28_016395</name>
</gene>
<proteinExistence type="predicted"/>
<evidence type="ECO:0000256" key="2">
    <source>
        <dbReference type="ARBA" id="ARBA00022771"/>
    </source>
</evidence>
<evidence type="ECO:0000259" key="5">
    <source>
        <dbReference type="PROSITE" id="PS50966"/>
    </source>
</evidence>
<protein>
    <recommendedName>
        <fullName evidence="5">SWIM-type domain-containing protein</fullName>
    </recommendedName>
</protein>
<keyword evidence="1" id="KW-0479">Metal-binding</keyword>
<name>A0AAD5JAX9_ACENE</name>
<reference evidence="6" key="2">
    <citation type="submission" date="2023-02" db="EMBL/GenBank/DDBJ databases">
        <authorList>
            <person name="Swenson N.G."/>
            <person name="Wegrzyn J.L."/>
            <person name="Mcevoy S.L."/>
        </authorList>
    </citation>
    <scope>NUCLEOTIDE SEQUENCE</scope>
    <source>
        <strain evidence="6">91603</strain>
        <tissue evidence="6">Leaf</tissue>
    </source>
</reference>
<dbReference type="InterPro" id="IPR007527">
    <property type="entry name" value="Znf_SWIM"/>
</dbReference>
<dbReference type="PROSITE" id="PS50966">
    <property type="entry name" value="ZF_SWIM"/>
    <property type="match status" value="1"/>
</dbReference>